<evidence type="ECO:0000259" key="1">
    <source>
        <dbReference type="Pfam" id="PF01425"/>
    </source>
</evidence>
<dbReference type="OrthoDB" id="566138at2759"/>
<sequence length="129" mass="13441">MPTTRGALAVAEATAKSNAKVVNNLLTTGIIVAVGYSTPTRSSSGSAVGVTAGFAPFSLGTESDGSIRMPAARAGLFTIKIIRATVNDVGIQPAFREFDCFGALTRDTLDQAHPVAIMQERDPNTYLPV</sequence>
<accession>A0A9P9D5H1</accession>
<dbReference type="PANTHER" id="PTHR42678:SF34">
    <property type="entry name" value="OS04G0183300 PROTEIN"/>
    <property type="match status" value="1"/>
</dbReference>
<dbReference type="Proteomes" id="UP000700596">
    <property type="component" value="Unassembled WGS sequence"/>
</dbReference>
<feature type="domain" description="Amidase" evidence="1">
    <location>
        <begin position="41"/>
        <end position="124"/>
    </location>
</feature>
<proteinExistence type="predicted"/>
<dbReference type="Gene3D" id="3.90.1300.10">
    <property type="entry name" value="Amidase signature (AS) domain"/>
    <property type="match status" value="1"/>
</dbReference>
<dbReference type="InterPro" id="IPR023631">
    <property type="entry name" value="Amidase_dom"/>
</dbReference>
<evidence type="ECO:0000313" key="2">
    <source>
        <dbReference type="EMBL" id="KAH7112797.1"/>
    </source>
</evidence>
<dbReference type="InterPro" id="IPR036928">
    <property type="entry name" value="AS_sf"/>
</dbReference>
<dbReference type="Pfam" id="PF01425">
    <property type="entry name" value="Amidase"/>
    <property type="match status" value="1"/>
</dbReference>
<reference evidence="2" key="1">
    <citation type="journal article" date="2021" name="Nat. Commun.">
        <title>Genetic determinants of endophytism in the Arabidopsis root mycobiome.</title>
        <authorList>
            <person name="Mesny F."/>
            <person name="Miyauchi S."/>
            <person name="Thiergart T."/>
            <person name="Pickel B."/>
            <person name="Atanasova L."/>
            <person name="Karlsson M."/>
            <person name="Huettel B."/>
            <person name="Barry K.W."/>
            <person name="Haridas S."/>
            <person name="Chen C."/>
            <person name="Bauer D."/>
            <person name="Andreopoulos W."/>
            <person name="Pangilinan J."/>
            <person name="LaButti K."/>
            <person name="Riley R."/>
            <person name="Lipzen A."/>
            <person name="Clum A."/>
            <person name="Drula E."/>
            <person name="Henrissat B."/>
            <person name="Kohler A."/>
            <person name="Grigoriev I.V."/>
            <person name="Martin F.M."/>
            <person name="Hacquard S."/>
        </authorList>
    </citation>
    <scope>NUCLEOTIDE SEQUENCE</scope>
    <source>
        <strain evidence="2">MPI-CAGE-CH-0243</strain>
    </source>
</reference>
<protein>
    <submittedName>
        <fullName evidence="2">Amidase signature domain-containing protein</fullName>
    </submittedName>
</protein>
<dbReference type="PANTHER" id="PTHR42678">
    <property type="entry name" value="AMIDASE"/>
    <property type="match status" value="1"/>
</dbReference>
<gene>
    <name evidence="2" type="ORF">B0J11DRAFT_511564</name>
</gene>
<evidence type="ECO:0000313" key="3">
    <source>
        <dbReference type="Proteomes" id="UP000700596"/>
    </source>
</evidence>
<organism evidence="2 3">
    <name type="scientific">Dendryphion nanum</name>
    <dbReference type="NCBI Taxonomy" id="256645"/>
    <lineage>
        <taxon>Eukaryota</taxon>
        <taxon>Fungi</taxon>
        <taxon>Dikarya</taxon>
        <taxon>Ascomycota</taxon>
        <taxon>Pezizomycotina</taxon>
        <taxon>Dothideomycetes</taxon>
        <taxon>Pleosporomycetidae</taxon>
        <taxon>Pleosporales</taxon>
        <taxon>Torulaceae</taxon>
        <taxon>Dendryphion</taxon>
    </lineage>
</organism>
<dbReference type="SUPFAM" id="SSF75304">
    <property type="entry name" value="Amidase signature (AS) enzymes"/>
    <property type="match status" value="1"/>
</dbReference>
<dbReference type="EMBL" id="JAGMWT010000020">
    <property type="protein sequence ID" value="KAH7112797.1"/>
    <property type="molecule type" value="Genomic_DNA"/>
</dbReference>
<comment type="caution">
    <text evidence="2">The sequence shown here is derived from an EMBL/GenBank/DDBJ whole genome shotgun (WGS) entry which is preliminary data.</text>
</comment>
<keyword evidence="3" id="KW-1185">Reference proteome</keyword>
<name>A0A9P9D5H1_9PLEO</name>
<dbReference type="AlphaFoldDB" id="A0A9P9D5H1"/>